<protein>
    <recommendedName>
        <fullName evidence="5">RNA polymerase Rpb4/RPC9 core domain-containing protein</fullName>
    </recommendedName>
</protein>
<dbReference type="GO" id="GO:0030880">
    <property type="term" value="C:RNA polymerase complex"/>
    <property type="evidence" value="ECO:0007669"/>
    <property type="project" value="InterPro"/>
</dbReference>
<dbReference type="InterPro" id="IPR005574">
    <property type="entry name" value="Rpb4/RPC9"/>
</dbReference>
<dbReference type="InterPro" id="IPR006590">
    <property type="entry name" value="RNA_pol_Rpb4/RPC9_core"/>
</dbReference>
<organism evidence="6 7">
    <name type="scientific">Purpureocillium lilacinum</name>
    <name type="common">Paecilomyces lilacinus</name>
    <dbReference type="NCBI Taxonomy" id="33203"/>
    <lineage>
        <taxon>Eukaryota</taxon>
        <taxon>Fungi</taxon>
        <taxon>Dikarya</taxon>
        <taxon>Ascomycota</taxon>
        <taxon>Pezizomycotina</taxon>
        <taxon>Sordariomycetes</taxon>
        <taxon>Hypocreomycetidae</taxon>
        <taxon>Hypocreales</taxon>
        <taxon>Ophiocordycipitaceae</taxon>
        <taxon>Purpureocillium</taxon>
    </lineage>
</organism>
<sequence length="314" mass="35088">MPLPLVRLPLSLRVNHGPVRHNVGSGSGRLRLSNLRPRASSHHRPPFRSIVDAFLSFRPSLCPSRALTLPPRLCAARSLRRSHAAGSAPIPTVGQQRRRFLPRTTTHDEDDDNRDESRGHARTRTQGQTLSAPLHSPSMSNKMSRPKPPPPGTEEASANLNLGEFQNVDTLTLSEAALVLNALVAKRRNDRKNVNETEMLNQTLNYLDHFARFTQKENVEAVERLLSSHKDLAKFERAQLGEFSFAALSFLLEQNEGGEAWHLVGCGWLTNIRLGSLCCENADEAKTLIPSLQDKIKDEDLQDLLDEISKLQNR</sequence>
<comment type="similarity">
    <text evidence="3">Belongs to the eukaryotic RPB4 RNA polymerase subunit family.</text>
</comment>
<dbReference type="SMART" id="SM00657">
    <property type="entry name" value="RPOL4c"/>
    <property type="match status" value="1"/>
</dbReference>
<evidence type="ECO:0000256" key="2">
    <source>
        <dbReference type="ARBA" id="ARBA00023242"/>
    </source>
</evidence>
<dbReference type="InterPro" id="IPR010997">
    <property type="entry name" value="HRDC-like_sf"/>
</dbReference>
<dbReference type="InterPro" id="IPR038324">
    <property type="entry name" value="Rpb4/RPC9_sf"/>
</dbReference>
<dbReference type="Gene3D" id="1.20.1250.40">
    <property type="match status" value="2"/>
</dbReference>
<keyword evidence="2" id="KW-0539">Nucleus</keyword>
<evidence type="ECO:0000256" key="1">
    <source>
        <dbReference type="ARBA" id="ARBA00004123"/>
    </source>
</evidence>
<accession>A0A2U3DVN9</accession>
<evidence type="ECO:0000313" key="7">
    <source>
        <dbReference type="Proteomes" id="UP000245956"/>
    </source>
</evidence>
<dbReference type="PANTHER" id="PTHR21297">
    <property type="entry name" value="DNA-DIRECTED RNA POLYMERASE II"/>
    <property type="match status" value="1"/>
</dbReference>
<dbReference type="SUPFAM" id="SSF47819">
    <property type="entry name" value="HRDC-like"/>
    <property type="match status" value="2"/>
</dbReference>
<gene>
    <name evidence="6" type="ORF">PCL_05274</name>
</gene>
<dbReference type="Proteomes" id="UP000245956">
    <property type="component" value="Unassembled WGS sequence"/>
</dbReference>
<feature type="region of interest" description="Disordered" evidence="4">
    <location>
        <begin position="80"/>
        <end position="157"/>
    </location>
</feature>
<evidence type="ECO:0000259" key="5">
    <source>
        <dbReference type="SMART" id="SM00657"/>
    </source>
</evidence>
<dbReference type="GO" id="GO:0000166">
    <property type="term" value="F:nucleotide binding"/>
    <property type="evidence" value="ECO:0007669"/>
    <property type="project" value="InterPro"/>
</dbReference>
<dbReference type="GO" id="GO:0005634">
    <property type="term" value="C:nucleus"/>
    <property type="evidence" value="ECO:0007669"/>
    <property type="project" value="UniProtKB-SubCell"/>
</dbReference>
<comment type="caution">
    <text evidence="6">The sequence shown here is derived from an EMBL/GenBank/DDBJ whole genome shotgun (WGS) entry which is preliminary data.</text>
</comment>
<dbReference type="GO" id="GO:0006352">
    <property type="term" value="P:DNA-templated transcription initiation"/>
    <property type="evidence" value="ECO:0007669"/>
    <property type="project" value="InterPro"/>
</dbReference>
<proteinExistence type="inferred from homology"/>
<feature type="domain" description="RNA polymerase Rpb4/RPC9 core" evidence="5">
    <location>
        <begin position="163"/>
        <end position="312"/>
    </location>
</feature>
<dbReference type="Pfam" id="PF03874">
    <property type="entry name" value="RNA_pol_Rpb4"/>
    <property type="match status" value="2"/>
</dbReference>
<feature type="compositionally biased region" description="Polar residues" evidence="4">
    <location>
        <begin position="124"/>
        <end position="143"/>
    </location>
</feature>
<dbReference type="AlphaFoldDB" id="A0A2U3DVN9"/>
<evidence type="ECO:0000256" key="4">
    <source>
        <dbReference type="SAM" id="MobiDB-lite"/>
    </source>
</evidence>
<name>A0A2U3DVN9_PURLI</name>
<evidence type="ECO:0000313" key="6">
    <source>
        <dbReference type="EMBL" id="PWI66309.1"/>
    </source>
</evidence>
<comment type="subcellular location">
    <subcellularLocation>
        <location evidence="1">Nucleus</location>
    </subcellularLocation>
</comment>
<reference evidence="6 7" key="1">
    <citation type="journal article" date="2016" name="Front. Microbiol.">
        <title>Genome and transcriptome sequences reveal the specific parasitism of the nematophagous Purpureocillium lilacinum 36-1.</title>
        <authorList>
            <person name="Xie J."/>
            <person name="Li S."/>
            <person name="Mo C."/>
            <person name="Xiao X."/>
            <person name="Peng D."/>
            <person name="Wang G."/>
            <person name="Xiao Y."/>
        </authorList>
    </citation>
    <scope>NUCLEOTIDE SEQUENCE [LARGE SCALE GENOMIC DNA]</scope>
    <source>
        <strain evidence="6 7">36-1</strain>
    </source>
</reference>
<evidence type="ECO:0000256" key="3">
    <source>
        <dbReference type="ARBA" id="ARBA00025724"/>
    </source>
</evidence>
<dbReference type="EMBL" id="LCWV01000026">
    <property type="protein sequence ID" value="PWI66309.1"/>
    <property type="molecule type" value="Genomic_DNA"/>
</dbReference>
<dbReference type="InterPro" id="IPR045222">
    <property type="entry name" value="Rpb4-like"/>
</dbReference>